<protein>
    <submittedName>
        <fullName evidence="2">Uncharacterized protein</fullName>
    </submittedName>
</protein>
<name>A0A433JMJ1_9GAMM</name>
<keyword evidence="3" id="KW-1185">Reference proteome</keyword>
<dbReference type="RefSeq" id="WP_127111004.1">
    <property type="nucleotide sequence ID" value="NZ_RZGR01000001.1"/>
</dbReference>
<dbReference type="AlphaFoldDB" id="A0A433JMJ1"/>
<evidence type="ECO:0000256" key="1">
    <source>
        <dbReference type="SAM" id="MobiDB-lite"/>
    </source>
</evidence>
<gene>
    <name evidence="2" type="ORF">EKM59_00360</name>
</gene>
<comment type="caution">
    <text evidence="2">The sequence shown here is derived from an EMBL/GenBank/DDBJ whole genome shotgun (WGS) entry which is preliminary data.</text>
</comment>
<proteinExistence type="predicted"/>
<evidence type="ECO:0000313" key="2">
    <source>
        <dbReference type="EMBL" id="RUQ91547.1"/>
    </source>
</evidence>
<accession>A0A433JMJ1</accession>
<evidence type="ECO:0000313" key="3">
    <source>
        <dbReference type="Proteomes" id="UP000288012"/>
    </source>
</evidence>
<reference evidence="2 3" key="1">
    <citation type="submission" date="2018-12" db="EMBL/GenBank/DDBJ databases">
        <title>Legionella sp,whole genome shotgun sequence.</title>
        <authorList>
            <person name="Wu H."/>
        </authorList>
    </citation>
    <scope>NUCLEOTIDE SEQUENCE [LARGE SCALE GENOMIC DNA]</scope>
    <source>
        <strain evidence="3">km714</strain>
    </source>
</reference>
<organism evidence="2 3">
    <name type="scientific">Legionella septentrionalis</name>
    <dbReference type="NCBI Taxonomy" id="2498109"/>
    <lineage>
        <taxon>Bacteria</taxon>
        <taxon>Pseudomonadati</taxon>
        <taxon>Pseudomonadota</taxon>
        <taxon>Gammaproteobacteria</taxon>
        <taxon>Legionellales</taxon>
        <taxon>Legionellaceae</taxon>
        <taxon>Legionella</taxon>
    </lineage>
</organism>
<dbReference type="EMBL" id="RZGR01000001">
    <property type="protein sequence ID" value="RUQ91547.1"/>
    <property type="molecule type" value="Genomic_DNA"/>
</dbReference>
<dbReference type="Proteomes" id="UP000288012">
    <property type="component" value="Unassembled WGS sequence"/>
</dbReference>
<feature type="region of interest" description="Disordered" evidence="1">
    <location>
        <begin position="247"/>
        <end position="267"/>
    </location>
</feature>
<sequence length="267" mass="30499">MANKHQGEQEPHTNIAVGFNGIFSKFKKKIEDTTGVHAPQDDKEWHQAFIEYFIAKRFDTPLQKLSDYFQSLDGRTTLDSFVRMLKGIYATGMGVTAPPPAISMLSKDEAQDKEAARQLIDYSIALEKGGERSNMYRARFEEFKNNYATAQKHDLENAAARDTLQEIKGLIETTDWKVGLLGSRTKISVDGETKPVPKHIHEIYTKVEEALKLNKPDVAMETLKNIHEIADRAKNFKQNFASLRKRDESTQEAYEEIEKQTRNFSPK</sequence>